<feature type="transmembrane region" description="Helical" evidence="1">
    <location>
        <begin position="81"/>
        <end position="100"/>
    </location>
</feature>
<feature type="transmembrane region" description="Helical" evidence="1">
    <location>
        <begin position="121"/>
        <end position="141"/>
    </location>
</feature>
<comment type="caution">
    <text evidence="2">The sequence shown here is derived from an EMBL/GenBank/DDBJ whole genome shotgun (WGS) entry which is preliminary data.</text>
</comment>
<feature type="transmembrane region" description="Helical" evidence="1">
    <location>
        <begin position="333"/>
        <end position="355"/>
    </location>
</feature>
<keyword evidence="1" id="KW-1133">Transmembrane helix</keyword>
<feature type="transmembrane region" description="Helical" evidence="1">
    <location>
        <begin position="496"/>
        <end position="515"/>
    </location>
</feature>
<feature type="transmembrane region" description="Helical" evidence="1">
    <location>
        <begin position="451"/>
        <end position="476"/>
    </location>
</feature>
<protein>
    <submittedName>
        <fullName evidence="2">ABC transporter membrane-spanning protein</fullName>
    </submittedName>
</protein>
<feature type="transmembrane region" description="Helical" evidence="1">
    <location>
        <begin position="288"/>
        <end position="313"/>
    </location>
</feature>
<proteinExistence type="predicted"/>
<dbReference type="RefSeq" id="WP_190251828.1">
    <property type="nucleotide sequence ID" value="NZ_BMPI01000021.1"/>
</dbReference>
<keyword evidence="3" id="KW-1185">Reference proteome</keyword>
<feature type="transmembrane region" description="Helical" evidence="1">
    <location>
        <begin position="421"/>
        <end position="444"/>
    </location>
</feature>
<feature type="transmembrane region" description="Helical" evidence="1">
    <location>
        <begin position="384"/>
        <end position="409"/>
    </location>
</feature>
<feature type="transmembrane region" description="Helical" evidence="1">
    <location>
        <begin position="153"/>
        <end position="174"/>
    </location>
</feature>
<evidence type="ECO:0000313" key="3">
    <source>
        <dbReference type="Proteomes" id="UP000642070"/>
    </source>
</evidence>
<feature type="transmembrane region" description="Helical" evidence="1">
    <location>
        <begin position="229"/>
        <end position="249"/>
    </location>
</feature>
<reference evidence="2" key="2">
    <citation type="submission" date="2020-09" db="EMBL/GenBank/DDBJ databases">
        <authorList>
            <person name="Sun Q."/>
            <person name="Ohkuma M."/>
        </authorList>
    </citation>
    <scope>NUCLEOTIDE SEQUENCE</scope>
    <source>
        <strain evidence="2">JCM 19831</strain>
    </source>
</reference>
<dbReference type="AlphaFoldDB" id="A0A917WXW6"/>
<name>A0A917WXW6_9ACTN</name>
<feature type="transmembrane region" description="Helical" evidence="1">
    <location>
        <begin position="186"/>
        <end position="209"/>
    </location>
</feature>
<sequence length="521" mass="53666">MSGVLPLLRLSLRLDRVRLSVWIVVLVASVAGSASSFAGVYPEQADRDALLVAANGNPTFAAIYGDAFGSSVGALTAWRLMTFYGVLAGLMTIFLVIRHTRTDEETGRLELLRATVVGRSARLGSALLLAVLANLVLAGLVAVSMPDPGPSSLALGLAFAGAGLTFGAIAAVAAQLTESSRSATGIAAGALGAAFLVRAIADSSGIGWLRWLSPIAWGQLVRPYAGDRWWVLAVPLVVTVLLAVVAWRLNGRRDVGAGLLAARLGPARAAPALRGPVALAWRLQRGTFLSWAAGFLVGGLAVGSAASGVGDFVEGGAADLLRKFGGEKGIVDAYLATSLGLVAMLAGLYTVSAVLRLRSEETDLRAEPVLATPVRRLPWMGSHLLFAFAGTAALLLILGAAAGLVHGLATHDLAGQFPRVLGAALVMVPAAWVVGGLAVALFGLLPRAAAVAWACVGGFLLVTFLGPVLQAPAWAMDVSPYSHVPRLPGAAMTWAPVWWLLLVAVALTVAGAAGFRRRDVG</sequence>
<accession>A0A917WXW6</accession>
<evidence type="ECO:0000256" key="1">
    <source>
        <dbReference type="SAM" id="Phobius"/>
    </source>
</evidence>
<feature type="transmembrane region" description="Helical" evidence="1">
    <location>
        <begin position="21"/>
        <end position="41"/>
    </location>
</feature>
<dbReference type="Proteomes" id="UP000642070">
    <property type="component" value="Unassembled WGS sequence"/>
</dbReference>
<keyword evidence="1" id="KW-0812">Transmembrane</keyword>
<evidence type="ECO:0000313" key="2">
    <source>
        <dbReference type="EMBL" id="GGM38102.1"/>
    </source>
</evidence>
<reference evidence="2" key="1">
    <citation type="journal article" date="2014" name="Int. J. Syst. Evol. Microbiol.">
        <title>Complete genome sequence of Corynebacterium casei LMG S-19264T (=DSM 44701T), isolated from a smear-ripened cheese.</title>
        <authorList>
            <consortium name="US DOE Joint Genome Institute (JGI-PGF)"/>
            <person name="Walter F."/>
            <person name="Albersmeier A."/>
            <person name="Kalinowski J."/>
            <person name="Ruckert C."/>
        </authorList>
    </citation>
    <scope>NUCLEOTIDE SEQUENCE</scope>
    <source>
        <strain evidence="2">JCM 19831</strain>
    </source>
</reference>
<organism evidence="2 3">
    <name type="scientific">Dactylosporangium sucinum</name>
    <dbReference type="NCBI Taxonomy" id="1424081"/>
    <lineage>
        <taxon>Bacteria</taxon>
        <taxon>Bacillati</taxon>
        <taxon>Actinomycetota</taxon>
        <taxon>Actinomycetes</taxon>
        <taxon>Micromonosporales</taxon>
        <taxon>Micromonosporaceae</taxon>
        <taxon>Dactylosporangium</taxon>
    </lineage>
</organism>
<gene>
    <name evidence="2" type="ORF">GCM10007977_044520</name>
</gene>
<keyword evidence="1" id="KW-0472">Membrane</keyword>
<dbReference type="EMBL" id="BMPI01000021">
    <property type="protein sequence ID" value="GGM38102.1"/>
    <property type="molecule type" value="Genomic_DNA"/>
</dbReference>